<dbReference type="InterPro" id="IPR013783">
    <property type="entry name" value="Ig-like_fold"/>
</dbReference>
<dbReference type="Gene3D" id="2.60.40.10">
    <property type="entry name" value="Immunoglobulins"/>
    <property type="match status" value="2"/>
</dbReference>
<dbReference type="EMBL" id="CP028519">
    <property type="protein sequence ID" value="AVY95742.1"/>
    <property type="molecule type" value="Genomic_DNA"/>
</dbReference>
<dbReference type="SUPFAM" id="SSF49299">
    <property type="entry name" value="PKD domain"/>
    <property type="match status" value="1"/>
</dbReference>
<dbReference type="InterPro" id="IPR035986">
    <property type="entry name" value="PKD_dom_sf"/>
</dbReference>
<evidence type="ECO:0008006" key="3">
    <source>
        <dbReference type="Google" id="ProtNLM"/>
    </source>
</evidence>
<sequence>MIYPRPDEVIFAERALAGEVVEFPDIPRGWGITFDLNGGFPPLEFTNGLVKRQDEAIRYLVQRGTPEWSATEDYPQYATVQESDRTWMAMVANTGARPSTSPAAWVQWGLTQSDVQRAAASFASAAGGGTAYTVTYLPAITTLIDGMPLRWRAAAGNTGAATIKIDSLVERPLISIRHQPLLAGAIAAGSICSMVYSASLNAFVLTSASGDTTGGQDVPVVVGTPTVTGASTGSAGVAMTLTASAISLLAGGSIASFEWTLPDGSKSTTPATSGSATRSVTPTGAVGAVYAVTVVAIDNAGNRGKPVTKSITVSNNQPPTTPIVTVADTVMQGSTGNVLVASGSTDSDGDAVTYSISQSGALALVFSKTSGIASGEQVTFSVPAASVDTSATVNVVAVDARGGQSTPTTRVIAVSAVPSAPGTPFGGGYYFGRIKIGADTYALIVAPKMAEVTRQYATTATQGPTDWVDGLANTLAMATSAWPAAKYCLDAIINGFDDWYLGAVYEMEILYRNLKPSTSVNYVLGGSGSNPYSIPEGVGYTATSPAQTAAAAFKNGGSEALSTANSGYFESTSISGANNVRYIGMDTGRAIDFTSTTDSRLVRPIRRVKIG</sequence>
<accession>A0A2S0PEH2</accession>
<evidence type="ECO:0000313" key="2">
    <source>
        <dbReference type="Proteomes" id="UP000244173"/>
    </source>
</evidence>
<dbReference type="RefSeq" id="WP_107890133.1">
    <property type="nucleotide sequence ID" value="NZ_CP028519.1"/>
</dbReference>
<protein>
    <recommendedName>
        <fullName evidence="3">PKD domain-containing protein</fullName>
    </recommendedName>
</protein>
<evidence type="ECO:0000313" key="1">
    <source>
        <dbReference type="EMBL" id="AVY95742.1"/>
    </source>
</evidence>
<reference evidence="1 2" key="1">
    <citation type="submission" date="2018-04" db="EMBL/GenBank/DDBJ databases">
        <title>Denitrifier Microvirgula.</title>
        <authorList>
            <person name="Anderson E."/>
            <person name="Jang J."/>
            <person name="Ishii S."/>
        </authorList>
    </citation>
    <scope>NUCLEOTIDE SEQUENCE [LARGE SCALE GENOMIC DNA]</scope>
    <source>
        <strain evidence="1 2">BE2.4</strain>
    </source>
</reference>
<dbReference type="AlphaFoldDB" id="A0A2S0PEH2"/>
<name>A0A2S0PEH2_9NEIS</name>
<proteinExistence type="predicted"/>
<dbReference type="OrthoDB" id="7349818at2"/>
<dbReference type="Proteomes" id="UP000244173">
    <property type="component" value="Chromosome"/>
</dbReference>
<organism evidence="1 2">
    <name type="scientific">Microvirgula aerodenitrificans</name>
    <dbReference type="NCBI Taxonomy" id="57480"/>
    <lineage>
        <taxon>Bacteria</taxon>
        <taxon>Pseudomonadati</taxon>
        <taxon>Pseudomonadota</taxon>
        <taxon>Betaproteobacteria</taxon>
        <taxon>Neisseriales</taxon>
        <taxon>Aquaspirillaceae</taxon>
        <taxon>Microvirgula</taxon>
    </lineage>
</organism>
<gene>
    <name evidence="1" type="ORF">DAI18_18095</name>
</gene>
<keyword evidence="2" id="KW-1185">Reference proteome</keyword>
<dbReference type="KEGG" id="maer:DAI18_18095"/>